<feature type="compositionally biased region" description="Basic and acidic residues" evidence="1">
    <location>
        <begin position="1110"/>
        <end position="1123"/>
    </location>
</feature>
<feature type="region of interest" description="Disordered" evidence="1">
    <location>
        <begin position="1006"/>
        <end position="1043"/>
    </location>
</feature>
<feature type="region of interest" description="Disordered" evidence="1">
    <location>
        <begin position="1329"/>
        <end position="1365"/>
    </location>
</feature>
<feature type="compositionally biased region" description="Polar residues" evidence="1">
    <location>
        <begin position="820"/>
        <end position="846"/>
    </location>
</feature>
<keyword evidence="3" id="KW-0732">Signal</keyword>
<feature type="compositionally biased region" description="Low complexity" evidence="1">
    <location>
        <begin position="697"/>
        <end position="733"/>
    </location>
</feature>
<gene>
    <name evidence="4" type="ORF">PYX00_009205</name>
</gene>
<feature type="compositionally biased region" description="Polar residues" evidence="1">
    <location>
        <begin position="758"/>
        <end position="784"/>
    </location>
</feature>
<feature type="compositionally biased region" description="Basic and acidic residues" evidence="1">
    <location>
        <begin position="1329"/>
        <end position="1344"/>
    </location>
</feature>
<evidence type="ECO:0000256" key="1">
    <source>
        <dbReference type="SAM" id="MobiDB-lite"/>
    </source>
</evidence>
<feature type="compositionally biased region" description="Basic and acidic residues" evidence="1">
    <location>
        <begin position="684"/>
        <end position="696"/>
    </location>
</feature>
<organism evidence="4">
    <name type="scientific">Menopon gallinae</name>
    <name type="common">poultry shaft louse</name>
    <dbReference type="NCBI Taxonomy" id="328185"/>
    <lineage>
        <taxon>Eukaryota</taxon>
        <taxon>Metazoa</taxon>
        <taxon>Ecdysozoa</taxon>
        <taxon>Arthropoda</taxon>
        <taxon>Hexapoda</taxon>
        <taxon>Insecta</taxon>
        <taxon>Pterygota</taxon>
        <taxon>Neoptera</taxon>
        <taxon>Paraneoptera</taxon>
        <taxon>Psocodea</taxon>
        <taxon>Troctomorpha</taxon>
        <taxon>Phthiraptera</taxon>
        <taxon>Amblycera</taxon>
        <taxon>Menoponidae</taxon>
        <taxon>Menopon</taxon>
    </lineage>
</organism>
<feature type="compositionally biased region" description="Basic and acidic residues" evidence="1">
    <location>
        <begin position="787"/>
        <end position="809"/>
    </location>
</feature>
<feature type="region of interest" description="Disordered" evidence="1">
    <location>
        <begin position="616"/>
        <end position="887"/>
    </location>
</feature>
<accession>A0AAW2HAD5</accession>
<feature type="region of interest" description="Disordered" evidence="1">
    <location>
        <begin position="461"/>
        <end position="482"/>
    </location>
</feature>
<feature type="region of interest" description="Disordered" evidence="1">
    <location>
        <begin position="1237"/>
        <end position="1262"/>
    </location>
</feature>
<feature type="transmembrane region" description="Helical" evidence="2">
    <location>
        <begin position="366"/>
        <end position="390"/>
    </location>
</feature>
<feature type="compositionally biased region" description="Polar residues" evidence="1">
    <location>
        <begin position="653"/>
        <end position="663"/>
    </location>
</feature>
<protein>
    <submittedName>
        <fullName evidence="4">Uncharacterized protein</fullName>
    </submittedName>
</protein>
<evidence type="ECO:0000313" key="4">
    <source>
        <dbReference type="EMBL" id="KAL0266749.1"/>
    </source>
</evidence>
<evidence type="ECO:0000256" key="3">
    <source>
        <dbReference type="SAM" id="SignalP"/>
    </source>
</evidence>
<keyword evidence="2" id="KW-0472">Membrane</keyword>
<proteinExistence type="predicted"/>
<keyword evidence="2" id="KW-1133">Transmembrane helix</keyword>
<feature type="region of interest" description="Disordered" evidence="1">
    <location>
        <begin position="1082"/>
        <end position="1123"/>
    </location>
</feature>
<sequence length="1365" mass="152786">MNHSFWLIVIFVATLVCNTNSRPQNERAKNYYRVHDSLKDQEQANTNRYDESTFIWGREREVIADAKYRTKRDADPVTFVRIDIPYNRTRNGLIRSIVESNPVNNDGEKEGGEEEEVHYVPVSVSSKSDSKKKWPSQTGVASLDDLYLYNTYTSSVNDKIKPSGSPSQVVPYISNKKPAIIIIEELTTKRPYFEKPAYPADSFTYTPIEVITYRPEPTRPSFFGTSFPSYTTTMRPLYPSVIYPPPAVTRPPSTPKPKPACPSLTISATNTVINNNKEGCNDIKINIESTVINGASQSAGSATQTGVQNDMYNPITVAPGIGVNRPEDDTMQFFGPDFGDFFGSMFSTFTGLTLINPFSLTFLSTLFSPVMAVLAGGVGIAALILPCAFFSGRGRAHGRSALLRNRSENSQKYVHEVSRDKRYLHRTTRSVLSLPYKGHIASGRGRRKFCLSYCLSRKRRGSRSYNCDSCSDAPPTAQPVAVDTPKPETVTKTLPNIEAIAVVARASSDRPAPLTAETVPDVVGQMVESDIRTPPKLKEIIQGKISNEGRRREEEIPTESGMVVDRIEANGRFELPDASERASSFPYVMTEGKGSNPKKKDEDMGVKGIAVPVLMDETEPESPAPPKKLQKIPEVMKPVKDDKKKANPKPMHNPTTTPSSGLSTWILLSDNRDITTPSPKKNNKKETSAKPDDKKTVATTKKPTKMQTTTVKPMRTDAPKTTLVTKKGVVTPKPEIRRTENDNENMSALEAMVKNQKKNTQTTRIDDSTLTTKLSQQKKPTTVKPNRINDRMDVAETKGPDGDLVEARRPSTIPPMLPIATQNPTTVGLPDQQGTNPTTTDPSVESTTKKKKNGTKKKKKNKNRRRKPVNGTTTQIEQKNVSKNPKEPPVGAQLYNFLSREIMPTVGLGLVGVLVTAGLAGLLGYNPFVSGNLPVRRTYELHHGYSPNNYYSYNSEYNDGGQSEEALFREVLSGMPEGSRYGLSNTENSYPESQIYNSQDQVYDAMKSQTDKKYQSNDGTGQYQYPDAKNEEETSNYDGSYSQDYSNTYATAYDSPDMLKTRDNSNKYPMYDREVSASYVYPETSTAEKSSRLNEEYDAAGNYPDSSRYGSDKLSSKYSKTKTDTIERQPEALYRVAGDYDHSYRGESTVQGISSQNSWHRMGSALDYTRYSHLEPGPRSLNFTKEELANAAKKRTKRAAESVIQRIARKQESGNAEKDVENEIDFEDSVEDMKNQFPESTTERMETTVPPLSEDSSNATTEPEYDVIETNPITYNFLDVLKRLAQYKLKIGLSFLRSTTDAFSRYLDVIQRRVDESITNTTLVYRIRRNPDVHTRSKRSAETKKRNKKQSKRKGDKKKEFLKKN</sequence>
<keyword evidence="2" id="KW-0812">Transmembrane</keyword>
<feature type="chain" id="PRO_5043777698" evidence="3">
    <location>
        <begin position="22"/>
        <end position="1365"/>
    </location>
</feature>
<feature type="signal peptide" evidence="3">
    <location>
        <begin position="1"/>
        <end position="21"/>
    </location>
</feature>
<dbReference type="EMBL" id="JARGDH010000005">
    <property type="protein sequence ID" value="KAL0266749.1"/>
    <property type="molecule type" value="Genomic_DNA"/>
</dbReference>
<evidence type="ECO:0000256" key="2">
    <source>
        <dbReference type="SAM" id="Phobius"/>
    </source>
</evidence>
<feature type="compositionally biased region" description="Polar residues" evidence="1">
    <location>
        <begin position="870"/>
        <end position="883"/>
    </location>
</feature>
<reference evidence="4" key="1">
    <citation type="journal article" date="2024" name="Gigascience">
        <title>Chromosome-level genome of the poultry shaft louse Menopon gallinae provides insight into the host-switching and adaptive evolution of parasitic lice.</title>
        <authorList>
            <person name="Xu Y."/>
            <person name="Ma L."/>
            <person name="Liu S."/>
            <person name="Liang Y."/>
            <person name="Liu Q."/>
            <person name="He Z."/>
            <person name="Tian L."/>
            <person name="Duan Y."/>
            <person name="Cai W."/>
            <person name="Li H."/>
            <person name="Song F."/>
        </authorList>
    </citation>
    <scope>NUCLEOTIDE SEQUENCE</scope>
    <source>
        <strain evidence="4">Cailab_2023a</strain>
    </source>
</reference>
<feature type="compositionally biased region" description="Basic residues" evidence="1">
    <location>
        <begin position="1345"/>
        <end position="1356"/>
    </location>
</feature>
<feature type="compositionally biased region" description="Basic residues" evidence="1">
    <location>
        <begin position="849"/>
        <end position="868"/>
    </location>
</feature>
<comment type="caution">
    <text evidence="4">The sequence shown here is derived from an EMBL/GenBank/DDBJ whole genome shotgun (WGS) entry which is preliminary data.</text>
</comment>
<name>A0AAW2HAD5_9NEOP</name>